<keyword evidence="2" id="KW-1185">Reference proteome</keyword>
<sequence>MLVSSATATNSINRRIIGKKCGKCTKCGRKRKCMVENPDICQFCYNDRFLKVNSGIKDVDDFIRGTLVNVMKLQWIPYNDFKIKKKIGQGGFSKIFKAIWNKMRIIYNEEKGDVEKVTPKIVALKILDDSSEADLKFLRERQTINNNIFNYYGRNTPMFEKAEKKRKQMIDLGIPFVKDSGKEHPNVNYTSSLLTPLITTIRSRISSFDSSSGDITFDVEGVRVKSEIISKKHDRDEWQQSLQIKEENSSKKICTRE</sequence>
<organism evidence="1 2">
    <name type="scientific">Acaulospora morrowiae</name>
    <dbReference type="NCBI Taxonomy" id="94023"/>
    <lineage>
        <taxon>Eukaryota</taxon>
        <taxon>Fungi</taxon>
        <taxon>Fungi incertae sedis</taxon>
        <taxon>Mucoromycota</taxon>
        <taxon>Glomeromycotina</taxon>
        <taxon>Glomeromycetes</taxon>
        <taxon>Diversisporales</taxon>
        <taxon>Acaulosporaceae</taxon>
        <taxon>Acaulospora</taxon>
    </lineage>
</organism>
<comment type="caution">
    <text evidence="1">The sequence shown here is derived from an EMBL/GenBank/DDBJ whole genome shotgun (WGS) entry which is preliminary data.</text>
</comment>
<dbReference type="OrthoDB" id="2428671at2759"/>
<dbReference type="EMBL" id="CAJVPV010000369">
    <property type="protein sequence ID" value="CAG8453495.1"/>
    <property type="molecule type" value="Genomic_DNA"/>
</dbReference>
<dbReference type="Gene3D" id="3.30.200.20">
    <property type="entry name" value="Phosphorylase Kinase, domain 1"/>
    <property type="match status" value="1"/>
</dbReference>
<proteinExistence type="predicted"/>
<reference evidence="1" key="1">
    <citation type="submission" date="2021-06" db="EMBL/GenBank/DDBJ databases">
        <authorList>
            <person name="Kallberg Y."/>
            <person name="Tangrot J."/>
            <person name="Rosling A."/>
        </authorList>
    </citation>
    <scope>NUCLEOTIDE SEQUENCE</scope>
    <source>
        <strain evidence="1">CL551</strain>
    </source>
</reference>
<accession>A0A9N8VEP9</accession>
<gene>
    <name evidence="1" type="ORF">AMORRO_LOCUS1019</name>
</gene>
<dbReference type="AlphaFoldDB" id="A0A9N8VEP9"/>
<name>A0A9N8VEP9_9GLOM</name>
<dbReference type="InterPro" id="IPR011009">
    <property type="entry name" value="Kinase-like_dom_sf"/>
</dbReference>
<dbReference type="Proteomes" id="UP000789342">
    <property type="component" value="Unassembled WGS sequence"/>
</dbReference>
<evidence type="ECO:0000313" key="1">
    <source>
        <dbReference type="EMBL" id="CAG8453495.1"/>
    </source>
</evidence>
<evidence type="ECO:0000313" key="2">
    <source>
        <dbReference type="Proteomes" id="UP000789342"/>
    </source>
</evidence>
<protein>
    <submittedName>
        <fullName evidence="1">2696_t:CDS:1</fullName>
    </submittedName>
</protein>
<dbReference type="SUPFAM" id="SSF56112">
    <property type="entry name" value="Protein kinase-like (PK-like)"/>
    <property type="match status" value="1"/>
</dbReference>